<dbReference type="SUPFAM" id="SSF49785">
    <property type="entry name" value="Galactose-binding domain-like"/>
    <property type="match status" value="1"/>
</dbReference>
<dbReference type="SMART" id="SM00066">
    <property type="entry name" value="GAL4"/>
    <property type="match status" value="1"/>
</dbReference>
<keyword evidence="4" id="KW-0804">Transcription</keyword>
<dbReference type="Gene3D" id="1.25.40.20">
    <property type="entry name" value="Ankyrin repeat-containing domain"/>
    <property type="match status" value="1"/>
</dbReference>
<gene>
    <name evidence="8" type="ORF">E3Q10_01014</name>
</gene>
<dbReference type="InterPro" id="IPR036864">
    <property type="entry name" value="Zn2-C6_fun-type_DNA-bd_sf"/>
</dbReference>
<dbReference type="PROSITE" id="PS50048">
    <property type="entry name" value="ZN2_CY6_FUNGAL_2"/>
    <property type="match status" value="1"/>
</dbReference>
<dbReference type="CDD" id="cd00067">
    <property type="entry name" value="GAL4"/>
    <property type="match status" value="1"/>
</dbReference>
<feature type="region of interest" description="Disordered" evidence="6">
    <location>
        <begin position="154"/>
        <end position="175"/>
    </location>
</feature>
<dbReference type="PANTHER" id="PTHR47338">
    <property type="entry name" value="ZN(II)2CYS6 TRANSCRIPTION FACTOR (EUROFUNG)-RELATED"/>
    <property type="match status" value="1"/>
</dbReference>
<evidence type="ECO:0000256" key="1">
    <source>
        <dbReference type="ARBA" id="ARBA00004123"/>
    </source>
</evidence>
<dbReference type="InterPro" id="IPR013857">
    <property type="entry name" value="NADH-UbQ_OxRdtase-assoc_prot30"/>
</dbReference>
<evidence type="ECO:0000259" key="7">
    <source>
        <dbReference type="PROSITE" id="PS50048"/>
    </source>
</evidence>
<dbReference type="Pfam" id="PF00172">
    <property type="entry name" value="Zn_clus"/>
    <property type="match status" value="1"/>
</dbReference>
<evidence type="ECO:0000313" key="8">
    <source>
        <dbReference type="EMBL" id="TIC32732.1"/>
    </source>
</evidence>
<dbReference type="SMART" id="SM00906">
    <property type="entry name" value="Fungal_trans"/>
    <property type="match status" value="1"/>
</dbReference>
<organism evidence="8 9">
    <name type="scientific">Wallemia mellicola</name>
    <dbReference type="NCBI Taxonomy" id="1708541"/>
    <lineage>
        <taxon>Eukaryota</taxon>
        <taxon>Fungi</taxon>
        <taxon>Dikarya</taxon>
        <taxon>Basidiomycota</taxon>
        <taxon>Wallemiomycotina</taxon>
        <taxon>Wallemiomycetes</taxon>
        <taxon>Wallemiales</taxon>
        <taxon>Wallemiaceae</taxon>
        <taxon>Wallemia</taxon>
    </lineage>
</organism>
<evidence type="ECO:0000256" key="6">
    <source>
        <dbReference type="SAM" id="MobiDB-lite"/>
    </source>
</evidence>
<reference evidence="8 9" key="1">
    <citation type="submission" date="2019-03" db="EMBL/GenBank/DDBJ databases">
        <title>Sequencing 25 genomes of Wallemia mellicola.</title>
        <authorList>
            <person name="Gostincar C."/>
        </authorList>
    </citation>
    <scope>NUCLEOTIDE SEQUENCE [LARGE SCALE GENOMIC DNA]</scope>
    <source>
        <strain evidence="8 9">EXF-8738</strain>
    </source>
</reference>
<dbReference type="InterPro" id="IPR001138">
    <property type="entry name" value="Zn2Cys6_DnaBD"/>
</dbReference>
<dbReference type="InterPro" id="IPR007219">
    <property type="entry name" value="XnlR_reg_dom"/>
</dbReference>
<dbReference type="GO" id="GO:0005634">
    <property type="term" value="C:nucleus"/>
    <property type="evidence" value="ECO:0007669"/>
    <property type="project" value="UniProtKB-SubCell"/>
</dbReference>
<sequence length="1016" mass="113602">MDQEEVIFAARLNEREELEDFINEYGLDAVLNARDERSNSILHMLSANNHYELLKAVIKFEDDAFIEKYSSLLENTLLHQNESKSTALHWASTNGNKEVAIFLCDLSKKLKGEVEHKLTFSTNQSGQSAASEAERGGHDDLVVELLARMDALDNGTQKQENEKEESQGDANGEDTEDVVLKVAEIDSRCSSLRLIHPWIYTLRSACDNCHKNKRRCDGFLPCSNCDFSGKQCSYSDNNGHAIPPPKSRSEKEHESHLKLKTEYNLFTSDSHGENSRALLNDPILKKELVILFLDHMYPFNLMFHKPSLLYALEKDRLSPMLLNSIFGLSARLSPHPKFQQIEAWRTGVDFAAIARRILLVPNELGSCALDEPKLEVIQTAVLLAAHDFGVGFFNRAYTYLGMAISQLKTLGLNHDDFVLPAPEDTREKWIGREERRRTAWCVIMLDSIAAAINGRAKPFEEHDLKVFLPADDVAFELAVGNTSNREFINSAPSNDQSTTEFGYLIRIVNIFSNVMGYIYFHEKERMANSSDRSTMSSKTNTESPYSNQACKHALAQWSQSLPHHLELSSINLNLAVMSMQAGANSSGWCYALMHAFAECSVFYLHSTAESNTTEEAVRSSADRQNQSVGNMRAIIDALTITGRKSPLLIYFVYVISKWQLHVQGALDASIADIWDDEIADLWHIDKSILTGGNPPPVLEEVASEDSDNIEEQPAPANTMDTIANILENATNTTVNLNTSVNPLDLDLLPSRDTFLSPPYYRFFQRTVEQIAQRSKIIANASPTPNTPPVRMATLRSSSDLANFAVGCDADIGGKSEAILDYIPQSSGAGDEHGHGKFRGVLNPFVPESWKKTLEDGQTAKSGYAGFRTKTRTTLFGTACWDLSLHPYLAMRVRNNFKGDSKSGFFINIQTEGAVRTDLFQHRLHIFGNDWQTLVVPLSSFVLTNAGETSDQQLPMLREKIRTVGLSLLAKPDGDKLGRVENTQENFDLDIEWIEGWNDAENGHKNDNQIDEKAGNL</sequence>
<dbReference type="GO" id="GO:0008270">
    <property type="term" value="F:zinc ion binding"/>
    <property type="evidence" value="ECO:0007669"/>
    <property type="project" value="InterPro"/>
</dbReference>
<evidence type="ECO:0000256" key="3">
    <source>
        <dbReference type="ARBA" id="ARBA00023015"/>
    </source>
</evidence>
<dbReference type="InterPro" id="IPR036770">
    <property type="entry name" value="Ankyrin_rpt-contain_sf"/>
</dbReference>
<evidence type="ECO:0000256" key="4">
    <source>
        <dbReference type="ARBA" id="ARBA00023163"/>
    </source>
</evidence>
<evidence type="ECO:0000256" key="2">
    <source>
        <dbReference type="ARBA" id="ARBA00022723"/>
    </source>
</evidence>
<dbReference type="SUPFAM" id="SSF57701">
    <property type="entry name" value="Zn2/Cys6 DNA-binding domain"/>
    <property type="match status" value="1"/>
</dbReference>
<keyword evidence="2" id="KW-0479">Metal-binding</keyword>
<dbReference type="Gene3D" id="4.10.240.10">
    <property type="entry name" value="Zn(2)-C6 fungal-type DNA-binding domain"/>
    <property type="match status" value="1"/>
</dbReference>
<dbReference type="GO" id="GO:0003677">
    <property type="term" value="F:DNA binding"/>
    <property type="evidence" value="ECO:0007669"/>
    <property type="project" value="InterPro"/>
</dbReference>
<dbReference type="EMBL" id="SPRO01000007">
    <property type="protein sequence ID" value="TIC32732.1"/>
    <property type="molecule type" value="Genomic_DNA"/>
</dbReference>
<evidence type="ECO:0000313" key="9">
    <source>
        <dbReference type="Proteomes" id="UP000305647"/>
    </source>
</evidence>
<comment type="subcellular location">
    <subcellularLocation>
        <location evidence="1">Nucleus</location>
    </subcellularLocation>
</comment>
<dbReference type="CDD" id="cd12148">
    <property type="entry name" value="fungal_TF_MHR"/>
    <property type="match status" value="1"/>
</dbReference>
<keyword evidence="5" id="KW-0539">Nucleus</keyword>
<dbReference type="Pfam" id="PF08547">
    <property type="entry name" value="CIA30"/>
    <property type="match status" value="1"/>
</dbReference>
<dbReference type="SMART" id="SM00248">
    <property type="entry name" value="ANK"/>
    <property type="match status" value="3"/>
</dbReference>
<keyword evidence="3" id="KW-0805">Transcription regulation</keyword>
<accession>A0A4T0R4H2</accession>
<dbReference type="GO" id="GO:0000981">
    <property type="term" value="F:DNA-binding transcription factor activity, RNA polymerase II-specific"/>
    <property type="evidence" value="ECO:0007669"/>
    <property type="project" value="InterPro"/>
</dbReference>
<dbReference type="SUPFAM" id="SSF48403">
    <property type="entry name" value="Ankyrin repeat"/>
    <property type="match status" value="1"/>
</dbReference>
<dbReference type="InterPro" id="IPR002110">
    <property type="entry name" value="Ankyrin_rpt"/>
</dbReference>
<dbReference type="Pfam" id="PF04082">
    <property type="entry name" value="Fungal_trans"/>
    <property type="match status" value="1"/>
</dbReference>
<dbReference type="GO" id="GO:0006351">
    <property type="term" value="P:DNA-templated transcription"/>
    <property type="evidence" value="ECO:0007669"/>
    <property type="project" value="InterPro"/>
</dbReference>
<dbReference type="Proteomes" id="UP000305647">
    <property type="component" value="Unassembled WGS sequence"/>
</dbReference>
<dbReference type="AlphaFoldDB" id="A0A4T0R4H2"/>
<dbReference type="InterPro" id="IPR050815">
    <property type="entry name" value="TF_fung"/>
</dbReference>
<dbReference type="PANTHER" id="PTHR47338:SF5">
    <property type="entry name" value="ZN(II)2CYS6 TRANSCRIPTION FACTOR (EUROFUNG)"/>
    <property type="match status" value="1"/>
</dbReference>
<feature type="domain" description="Zn(2)-C6 fungal-type" evidence="7">
    <location>
        <begin position="205"/>
        <end position="234"/>
    </location>
</feature>
<name>A0A4T0R4H2_9BASI</name>
<protein>
    <recommendedName>
        <fullName evidence="7">Zn(2)-C6 fungal-type domain-containing protein</fullName>
    </recommendedName>
</protein>
<dbReference type="PROSITE" id="PS00463">
    <property type="entry name" value="ZN2_CY6_FUNGAL_1"/>
    <property type="match status" value="1"/>
</dbReference>
<proteinExistence type="predicted"/>
<dbReference type="InterPro" id="IPR008979">
    <property type="entry name" value="Galactose-bd-like_sf"/>
</dbReference>
<evidence type="ECO:0000256" key="5">
    <source>
        <dbReference type="ARBA" id="ARBA00023242"/>
    </source>
</evidence>
<comment type="caution">
    <text evidence="8">The sequence shown here is derived from an EMBL/GenBank/DDBJ whole genome shotgun (WGS) entry which is preliminary data.</text>
</comment>